<feature type="region of interest" description="Disordered" evidence="1">
    <location>
        <begin position="23"/>
        <end position="52"/>
    </location>
</feature>
<dbReference type="EMBL" id="MIKG01000004">
    <property type="protein sequence ID" value="RAO66908.1"/>
    <property type="molecule type" value="Genomic_DNA"/>
</dbReference>
<evidence type="ECO:0000313" key="3">
    <source>
        <dbReference type="Proteomes" id="UP000249363"/>
    </source>
</evidence>
<name>A0A364KTN0_TALAM</name>
<sequence>MLNADPQRNTAFERLKSSIAEAMQPGDARSTLHFVPPDEQETNLPIEQDEAPLYGRRQSTEFNGATGSKARSSAAGAVVGAGVGADVGPGATTSKKDQSMIASAGDMVGRALGLK</sequence>
<gene>
    <name evidence="2" type="ORF">BHQ10_002920</name>
</gene>
<evidence type="ECO:0000256" key="1">
    <source>
        <dbReference type="SAM" id="MobiDB-lite"/>
    </source>
</evidence>
<dbReference type="Proteomes" id="UP000249363">
    <property type="component" value="Unassembled WGS sequence"/>
</dbReference>
<dbReference type="GeneID" id="63792136"/>
<dbReference type="RefSeq" id="XP_040731424.1">
    <property type="nucleotide sequence ID" value="XM_040875119.1"/>
</dbReference>
<organism evidence="2 3">
    <name type="scientific">Talaromyces amestolkiae</name>
    <dbReference type="NCBI Taxonomy" id="1196081"/>
    <lineage>
        <taxon>Eukaryota</taxon>
        <taxon>Fungi</taxon>
        <taxon>Dikarya</taxon>
        <taxon>Ascomycota</taxon>
        <taxon>Pezizomycotina</taxon>
        <taxon>Eurotiomycetes</taxon>
        <taxon>Eurotiomycetidae</taxon>
        <taxon>Eurotiales</taxon>
        <taxon>Trichocomaceae</taxon>
        <taxon>Talaromyces</taxon>
        <taxon>Talaromyces sect. Talaromyces</taxon>
    </lineage>
</organism>
<reference evidence="2 3" key="1">
    <citation type="journal article" date="2017" name="Biotechnol. Biofuels">
        <title>Differential beta-glucosidase expression as a function of carbon source availability in Talaromyces amestolkiae: a genomic and proteomic approach.</title>
        <authorList>
            <person name="de Eugenio L.I."/>
            <person name="Mendez-Liter J.A."/>
            <person name="Nieto-Dominguez M."/>
            <person name="Alonso L."/>
            <person name="Gil-Munoz J."/>
            <person name="Barriuso J."/>
            <person name="Prieto A."/>
            <person name="Martinez M.J."/>
        </authorList>
    </citation>
    <scope>NUCLEOTIDE SEQUENCE [LARGE SCALE GENOMIC DNA]</scope>
    <source>
        <strain evidence="2 3">CIB</strain>
    </source>
</reference>
<accession>A0A364KTN0</accession>
<dbReference type="AlphaFoldDB" id="A0A364KTN0"/>
<keyword evidence="3" id="KW-1185">Reference proteome</keyword>
<comment type="caution">
    <text evidence="2">The sequence shown here is derived from an EMBL/GenBank/DDBJ whole genome shotgun (WGS) entry which is preliminary data.</text>
</comment>
<evidence type="ECO:0000313" key="2">
    <source>
        <dbReference type="EMBL" id="RAO66908.1"/>
    </source>
</evidence>
<protein>
    <submittedName>
        <fullName evidence="2">Uncharacterized protein</fullName>
    </submittedName>
</protein>
<dbReference type="OrthoDB" id="4225911at2759"/>
<proteinExistence type="predicted"/>